<name>A0A067MMP1_BOTB1</name>
<proteinExistence type="predicted"/>
<keyword evidence="2" id="KW-1185">Reference proteome</keyword>
<evidence type="ECO:0008006" key="3">
    <source>
        <dbReference type="Google" id="ProtNLM"/>
    </source>
</evidence>
<gene>
    <name evidence="1" type="ORF">BOTBODRAFT_173642</name>
</gene>
<protein>
    <recommendedName>
        <fullName evidence="3">Retrotransposon Copia-like N-terminal domain-containing protein</fullName>
    </recommendedName>
</protein>
<evidence type="ECO:0000313" key="1">
    <source>
        <dbReference type="EMBL" id="KDQ15990.1"/>
    </source>
</evidence>
<organism evidence="1 2">
    <name type="scientific">Botryobasidium botryosum (strain FD-172 SS1)</name>
    <dbReference type="NCBI Taxonomy" id="930990"/>
    <lineage>
        <taxon>Eukaryota</taxon>
        <taxon>Fungi</taxon>
        <taxon>Dikarya</taxon>
        <taxon>Basidiomycota</taxon>
        <taxon>Agaricomycotina</taxon>
        <taxon>Agaricomycetes</taxon>
        <taxon>Cantharellales</taxon>
        <taxon>Botryobasidiaceae</taxon>
        <taxon>Botryobasidium</taxon>
    </lineage>
</organism>
<sequence>MSESSSLPSFAKLSESNYDSWHWDMMMFLKTHKLWSHVDGSDPQPAPADKAKPTADELKELRAWKQCVEAAAGYIWYALDANQKTHVKLFIEDPGKMWTTLKDLHQQQTSASRFNAYEDFFNIVKRDDESLSALITRVEESLMCVKQLRPDSFTLANMDNELGAMALIHALPSESYGCFRSSLLLQPTITMQTLKSAFVAEENNRKPWATELLSMAGAAKATPPVSSPCPAVSDHLWCVRKNIHGR</sequence>
<dbReference type="OrthoDB" id="2673624at2759"/>
<evidence type="ECO:0000313" key="2">
    <source>
        <dbReference type="Proteomes" id="UP000027195"/>
    </source>
</evidence>
<dbReference type="Proteomes" id="UP000027195">
    <property type="component" value="Unassembled WGS sequence"/>
</dbReference>
<dbReference type="HOGENOM" id="CLU_052380_0_0_1"/>
<dbReference type="EMBL" id="KL198030">
    <property type="protein sequence ID" value="KDQ15990.1"/>
    <property type="molecule type" value="Genomic_DNA"/>
</dbReference>
<accession>A0A067MMP1</accession>
<dbReference type="PANTHER" id="PTHR47481:SF7">
    <property type="entry name" value="CCHC-TYPE DOMAIN-CONTAINING PROTEIN"/>
    <property type="match status" value="1"/>
</dbReference>
<dbReference type="Pfam" id="PF14223">
    <property type="entry name" value="Retrotran_gag_2"/>
    <property type="match status" value="1"/>
</dbReference>
<dbReference type="AlphaFoldDB" id="A0A067MMP1"/>
<dbReference type="PANTHER" id="PTHR47481">
    <property type="match status" value="1"/>
</dbReference>
<reference evidence="2" key="1">
    <citation type="journal article" date="2014" name="Proc. Natl. Acad. Sci. U.S.A.">
        <title>Extensive sampling of basidiomycete genomes demonstrates inadequacy of the white-rot/brown-rot paradigm for wood decay fungi.</title>
        <authorList>
            <person name="Riley R."/>
            <person name="Salamov A.A."/>
            <person name="Brown D.W."/>
            <person name="Nagy L.G."/>
            <person name="Floudas D."/>
            <person name="Held B.W."/>
            <person name="Levasseur A."/>
            <person name="Lombard V."/>
            <person name="Morin E."/>
            <person name="Otillar R."/>
            <person name="Lindquist E.A."/>
            <person name="Sun H."/>
            <person name="LaButti K.M."/>
            <person name="Schmutz J."/>
            <person name="Jabbour D."/>
            <person name="Luo H."/>
            <person name="Baker S.E."/>
            <person name="Pisabarro A.G."/>
            <person name="Walton J.D."/>
            <person name="Blanchette R.A."/>
            <person name="Henrissat B."/>
            <person name="Martin F."/>
            <person name="Cullen D."/>
            <person name="Hibbett D.S."/>
            <person name="Grigoriev I.V."/>
        </authorList>
    </citation>
    <scope>NUCLEOTIDE SEQUENCE [LARGE SCALE GENOMIC DNA]</scope>
    <source>
        <strain evidence="2">FD-172 SS1</strain>
    </source>
</reference>
<dbReference type="STRING" id="930990.A0A067MMP1"/>
<dbReference type="InParanoid" id="A0A067MMP1"/>